<evidence type="ECO:0000256" key="2">
    <source>
        <dbReference type="SAM" id="MobiDB-lite"/>
    </source>
</evidence>
<dbReference type="PANTHER" id="PTHR11496">
    <property type="entry name" value="ALCOHOL DEHYDROGENASE"/>
    <property type="match status" value="1"/>
</dbReference>
<evidence type="ECO:0000259" key="3">
    <source>
        <dbReference type="Pfam" id="PF00465"/>
    </source>
</evidence>
<dbReference type="Pfam" id="PF00465">
    <property type="entry name" value="Fe-ADH"/>
    <property type="match status" value="1"/>
</dbReference>
<evidence type="ECO:0000256" key="1">
    <source>
        <dbReference type="ARBA" id="ARBA00023002"/>
    </source>
</evidence>
<keyword evidence="1" id="KW-0560">Oxidoreductase</keyword>
<sequence length="168" mass="18469">MGLNVRLAPTAANRALNLLRTVQYTHPPACPCHSSPGHHHPTTSILNHAKRSLATPVDTSRRKEYAFEMAASSIRFGPGCTKEVGMDFKNMGAKRVCVVTDKNVAKLDAMKQVVEGLSRERVEFTVFDNTNVEPKDYSVKEAIDFSKNMDQTRSSQSEAAASSTQQNS</sequence>
<feature type="compositionally biased region" description="Low complexity" evidence="2">
    <location>
        <begin position="154"/>
        <end position="168"/>
    </location>
</feature>
<comment type="caution">
    <text evidence="4">The sequence shown here is derived from an EMBL/GenBank/DDBJ whole genome shotgun (WGS) entry which is preliminary data.</text>
</comment>
<evidence type="ECO:0000313" key="4">
    <source>
        <dbReference type="EMBL" id="KAL2058774.1"/>
    </source>
</evidence>
<name>A0ABR4BPS5_9LECA</name>
<dbReference type="Gene3D" id="3.40.50.1970">
    <property type="match status" value="1"/>
</dbReference>
<dbReference type="EMBL" id="JBHFEH010000001">
    <property type="protein sequence ID" value="KAL2058774.1"/>
    <property type="molecule type" value="Genomic_DNA"/>
</dbReference>
<keyword evidence="5" id="KW-1185">Reference proteome</keyword>
<gene>
    <name evidence="4" type="ORF">ABVK25_000065</name>
</gene>
<dbReference type="SUPFAM" id="SSF56796">
    <property type="entry name" value="Dehydroquinate synthase-like"/>
    <property type="match status" value="1"/>
</dbReference>
<organism evidence="4 5">
    <name type="scientific">Lepraria finkii</name>
    <dbReference type="NCBI Taxonomy" id="1340010"/>
    <lineage>
        <taxon>Eukaryota</taxon>
        <taxon>Fungi</taxon>
        <taxon>Dikarya</taxon>
        <taxon>Ascomycota</taxon>
        <taxon>Pezizomycotina</taxon>
        <taxon>Lecanoromycetes</taxon>
        <taxon>OSLEUM clade</taxon>
        <taxon>Lecanoromycetidae</taxon>
        <taxon>Lecanorales</taxon>
        <taxon>Lecanorineae</taxon>
        <taxon>Stereocaulaceae</taxon>
        <taxon>Lepraria</taxon>
    </lineage>
</organism>
<evidence type="ECO:0000313" key="5">
    <source>
        <dbReference type="Proteomes" id="UP001590951"/>
    </source>
</evidence>
<protein>
    <recommendedName>
        <fullName evidence="3">Alcohol dehydrogenase iron-type/glycerol dehydrogenase GldA domain-containing protein</fullName>
    </recommendedName>
</protein>
<dbReference type="Proteomes" id="UP001590951">
    <property type="component" value="Unassembled WGS sequence"/>
</dbReference>
<dbReference type="InterPro" id="IPR039697">
    <property type="entry name" value="Alcohol_dehydrogenase_Fe"/>
</dbReference>
<dbReference type="PANTHER" id="PTHR11496:SF83">
    <property type="entry name" value="HYDROXYACID-OXOACID TRANSHYDROGENASE, MITOCHONDRIAL"/>
    <property type="match status" value="1"/>
</dbReference>
<feature type="region of interest" description="Disordered" evidence="2">
    <location>
        <begin position="148"/>
        <end position="168"/>
    </location>
</feature>
<proteinExistence type="predicted"/>
<accession>A0ABR4BPS5</accession>
<reference evidence="4 5" key="1">
    <citation type="submission" date="2024-09" db="EMBL/GenBank/DDBJ databases">
        <title>Rethinking Asexuality: The Enigmatic Case of Functional Sexual Genes in Lepraria (Stereocaulaceae).</title>
        <authorList>
            <person name="Doellman M."/>
            <person name="Sun Y."/>
            <person name="Barcenas-Pena A."/>
            <person name="Lumbsch H.T."/>
            <person name="Grewe F."/>
        </authorList>
    </citation>
    <scope>NUCLEOTIDE SEQUENCE [LARGE SCALE GENOMIC DNA]</scope>
    <source>
        <strain evidence="4 5">Grewe 0041</strain>
    </source>
</reference>
<feature type="domain" description="Alcohol dehydrogenase iron-type/glycerol dehydrogenase GldA" evidence="3">
    <location>
        <begin position="72"/>
        <end position="148"/>
    </location>
</feature>
<dbReference type="InterPro" id="IPR001670">
    <property type="entry name" value="ADH_Fe/GldA"/>
</dbReference>